<evidence type="ECO:0000313" key="2">
    <source>
        <dbReference type="Proteomes" id="UP000189704"/>
    </source>
</evidence>
<dbReference type="CTD" id="9623"/>
<accession>A0A1U7SUF1</accession>
<dbReference type="InterPro" id="IPR036672">
    <property type="entry name" value="TCL1_MTCP1_sf"/>
</dbReference>
<gene>
    <name evidence="3" type="primary">TCL1B</name>
</gene>
<dbReference type="Gene3D" id="2.40.15.10">
    <property type="entry name" value="TCL1/MTCP1"/>
    <property type="match status" value="1"/>
</dbReference>
<dbReference type="GeneID" id="103252334"/>
<dbReference type="KEGG" id="csyr:103252334"/>
<dbReference type="OMA" id="MWQMPVH"/>
<sequence length="133" mass="14765">MASEASLGLGAPPNQLCARRPGIYEGEEGRTWVTVVVRLGPSHRARAQGSQDNAPDPSITVYLWHTPTQNQQPVPAIQMPFSGLPHEWRLHPGRRYQASDSSLWEVADHSRVDSREQLILTHRPQAATEEGRG</sequence>
<dbReference type="GO" id="GO:0019901">
    <property type="term" value="F:protein kinase binding"/>
    <property type="evidence" value="ECO:0007669"/>
    <property type="project" value="Ensembl"/>
</dbReference>
<dbReference type="SUPFAM" id="SSF50904">
    <property type="entry name" value="Oncogene products"/>
    <property type="match status" value="1"/>
</dbReference>
<organism evidence="2 3">
    <name type="scientific">Carlito syrichta</name>
    <name type="common">Philippine tarsier</name>
    <name type="synonym">Tarsius syrichta</name>
    <dbReference type="NCBI Taxonomy" id="1868482"/>
    <lineage>
        <taxon>Eukaryota</taxon>
        <taxon>Metazoa</taxon>
        <taxon>Chordata</taxon>
        <taxon>Craniata</taxon>
        <taxon>Vertebrata</taxon>
        <taxon>Euteleostomi</taxon>
        <taxon>Mammalia</taxon>
        <taxon>Eutheria</taxon>
        <taxon>Euarchontoglires</taxon>
        <taxon>Primates</taxon>
        <taxon>Haplorrhini</taxon>
        <taxon>Tarsiiformes</taxon>
        <taxon>Tarsiidae</taxon>
        <taxon>Carlito</taxon>
    </lineage>
</organism>
<dbReference type="PANTHER" id="PTHR14060:SF2">
    <property type="entry name" value="T-CELL LEUKEMIA_LYMPHOMA PROTEIN 1B"/>
    <property type="match status" value="1"/>
</dbReference>
<dbReference type="OrthoDB" id="9834674at2759"/>
<dbReference type="STRING" id="1868482.ENSTSYP00000020450"/>
<dbReference type="Proteomes" id="UP000189704">
    <property type="component" value="Unplaced"/>
</dbReference>
<dbReference type="InterPro" id="IPR004832">
    <property type="entry name" value="TCL1_MTCP1"/>
</dbReference>
<proteinExistence type="inferred from homology"/>
<protein>
    <submittedName>
        <fullName evidence="3">T-cell leukemia/lymphoma protein 1B</fullName>
    </submittedName>
</protein>
<dbReference type="PANTHER" id="PTHR14060">
    <property type="entry name" value="PROTEIN P13 MTCP-1"/>
    <property type="match status" value="1"/>
</dbReference>
<dbReference type="Pfam" id="PF01840">
    <property type="entry name" value="TCL1_MTCP1"/>
    <property type="match status" value="1"/>
</dbReference>
<dbReference type="RefSeq" id="XP_008049155.1">
    <property type="nucleotide sequence ID" value="XM_008050964.1"/>
</dbReference>
<evidence type="ECO:0000256" key="1">
    <source>
        <dbReference type="ARBA" id="ARBA00006399"/>
    </source>
</evidence>
<reference evidence="3" key="1">
    <citation type="submission" date="2025-08" db="UniProtKB">
        <authorList>
            <consortium name="RefSeq"/>
        </authorList>
    </citation>
    <scope>IDENTIFICATION</scope>
</reference>
<name>A0A1U7SUF1_CARSF</name>
<keyword evidence="2" id="KW-1185">Reference proteome</keyword>
<dbReference type="AlphaFoldDB" id="A0A1U7SUF1"/>
<dbReference type="GO" id="GO:0035556">
    <property type="term" value="P:intracellular signal transduction"/>
    <property type="evidence" value="ECO:0007669"/>
    <property type="project" value="Ensembl"/>
</dbReference>
<comment type="similarity">
    <text evidence="1">Belongs to the TCL1 family.</text>
</comment>
<dbReference type="FunFam" id="2.40.15.10:FF:000003">
    <property type="entry name" value="T cell leukemia/lymphoma 1B"/>
    <property type="match status" value="1"/>
</dbReference>
<evidence type="ECO:0000313" key="3">
    <source>
        <dbReference type="RefSeq" id="XP_008049155.1"/>
    </source>
</evidence>
<dbReference type="GO" id="GO:0043539">
    <property type="term" value="F:protein serine/threonine kinase activator activity"/>
    <property type="evidence" value="ECO:0007669"/>
    <property type="project" value="Ensembl"/>
</dbReference>